<gene>
    <name evidence="1" type="ORF">US52_C0053G0004</name>
</gene>
<comment type="caution">
    <text evidence="1">The sequence shown here is derived from an EMBL/GenBank/DDBJ whole genome shotgun (WGS) entry which is preliminary data.</text>
</comment>
<sequence>MTQETQVLTRDWYDKLQAQAASNFVNLPIEFQMRGYDYDFIAKSYLNFFRCEDNTRHDKLKLAKKFLNFIRSINKNRARRELSEDFFLCFEYFMENFPDLLAKQDMVHLETLEIITQAVDRSQFIQDIISVDELKRRVSNLEKTQEKEHEIISNWDEEEYITLQKERDKYLLLQEITENGLDPEPS</sequence>
<protein>
    <submittedName>
        <fullName evidence="1">Uncharacterized protein</fullName>
    </submittedName>
</protein>
<name>A0A0G0K1P3_9BACT</name>
<dbReference type="AlphaFoldDB" id="A0A0G0K1P3"/>
<evidence type="ECO:0000313" key="1">
    <source>
        <dbReference type="EMBL" id="KKQ34581.1"/>
    </source>
</evidence>
<organism evidence="1 2">
    <name type="scientific">candidate division WS6 bacterium GW2011_GWA2_37_6</name>
    <dbReference type="NCBI Taxonomy" id="1619087"/>
    <lineage>
        <taxon>Bacteria</taxon>
        <taxon>Candidatus Dojkabacteria</taxon>
    </lineage>
</organism>
<evidence type="ECO:0000313" key="2">
    <source>
        <dbReference type="Proteomes" id="UP000034852"/>
    </source>
</evidence>
<dbReference type="Proteomes" id="UP000034852">
    <property type="component" value="Unassembled WGS sequence"/>
</dbReference>
<reference evidence="1 2" key="1">
    <citation type="journal article" date="2015" name="Nature">
        <title>rRNA introns, odd ribosomes, and small enigmatic genomes across a large radiation of phyla.</title>
        <authorList>
            <person name="Brown C.T."/>
            <person name="Hug L.A."/>
            <person name="Thomas B.C."/>
            <person name="Sharon I."/>
            <person name="Castelle C.J."/>
            <person name="Singh A."/>
            <person name="Wilkins M.J."/>
            <person name="Williams K.H."/>
            <person name="Banfield J.F."/>
        </authorList>
    </citation>
    <scope>NUCLEOTIDE SEQUENCE [LARGE SCALE GENOMIC DNA]</scope>
</reference>
<dbReference type="EMBL" id="LBTH01000053">
    <property type="protein sequence ID" value="KKQ34581.1"/>
    <property type="molecule type" value="Genomic_DNA"/>
</dbReference>
<proteinExistence type="predicted"/>
<accession>A0A0G0K1P3</accession>